<evidence type="ECO:0000256" key="1">
    <source>
        <dbReference type="ARBA" id="ARBA00006914"/>
    </source>
</evidence>
<protein>
    <submittedName>
        <fullName evidence="5">ATP-binding protein</fullName>
    </submittedName>
</protein>
<dbReference type="InterPro" id="IPR003593">
    <property type="entry name" value="AAA+_ATPase"/>
</dbReference>
<dbReference type="CDD" id="cd19481">
    <property type="entry name" value="RecA-like_protease"/>
    <property type="match status" value="1"/>
</dbReference>
<dbReference type="GO" id="GO:0005524">
    <property type="term" value="F:ATP binding"/>
    <property type="evidence" value="ECO:0007669"/>
    <property type="project" value="UniProtKB-KW"/>
</dbReference>
<proteinExistence type="inferred from homology"/>
<feature type="domain" description="AAA+ ATPase" evidence="4">
    <location>
        <begin position="499"/>
        <end position="631"/>
    </location>
</feature>
<name>A0A923LBF0_9FIRM</name>
<dbReference type="InterPro" id="IPR027417">
    <property type="entry name" value="P-loop_NTPase"/>
</dbReference>
<keyword evidence="3 5" id="KW-0067">ATP-binding</keyword>
<dbReference type="SMART" id="SM00382">
    <property type="entry name" value="AAA"/>
    <property type="match status" value="1"/>
</dbReference>
<dbReference type="GO" id="GO:0016887">
    <property type="term" value="F:ATP hydrolysis activity"/>
    <property type="evidence" value="ECO:0007669"/>
    <property type="project" value="InterPro"/>
</dbReference>
<dbReference type="Pfam" id="PF00004">
    <property type="entry name" value="AAA"/>
    <property type="match status" value="1"/>
</dbReference>
<dbReference type="Proteomes" id="UP000649345">
    <property type="component" value="Unassembled WGS sequence"/>
</dbReference>
<evidence type="ECO:0000259" key="4">
    <source>
        <dbReference type="SMART" id="SM00382"/>
    </source>
</evidence>
<reference evidence="5" key="1">
    <citation type="submission" date="2020-08" db="EMBL/GenBank/DDBJ databases">
        <title>Genome public.</title>
        <authorList>
            <person name="Liu C."/>
            <person name="Sun Q."/>
        </authorList>
    </citation>
    <scope>NUCLEOTIDE SEQUENCE</scope>
    <source>
        <strain evidence="5">NSJ-68</strain>
    </source>
</reference>
<evidence type="ECO:0000256" key="2">
    <source>
        <dbReference type="ARBA" id="ARBA00022741"/>
    </source>
</evidence>
<dbReference type="EMBL" id="JACOOR010000003">
    <property type="protein sequence ID" value="MBC5659203.1"/>
    <property type="molecule type" value="Genomic_DNA"/>
</dbReference>
<dbReference type="Pfam" id="PF22977">
    <property type="entry name" value="WHD"/>
    <property type="match status" value="1"/>
</dbReference>
<accession>A0A923LBF0</accession>
<organism evidence="5 6">
    <name type="scientific">Anaerosacchariphilus hominis</name>
    <dbReference type="NCBI Taxonomy" id="2763017"/>
    <lineage>
        <taxon>Bacteria</taxon>
        <taxon>Bacillati</taxon>
        <taxon>Bacillota</taxon>
        <taxon>Clostridia</taxon>
        <taxon>Lachnospirales</taxon>
        <taxon>Lachnospiraceae</taxon>
        <taxon>Anaerosacchariphilus</taxon>
    </lineage>
</organism>
<dbReference type="Gene3D" id="3.40.50.300">
    <property type="entry name" value="P-loop containing nucleotide triphosphate hydrolases"/>
    <property type="match status" value="1"/>
</dbReference>
<dbReference type="AlphaFoldDB" id="A0A923LBF0"/>
<dbReference type="RefSeq" id="WP_186871614.1">
    <property type="nucleotide sequence ID" value="NZ_JACOOR010000003.1"/>
</dbReference>
<keyword evidence="2" id="KW-0547">Nucleotide-binding</keyword>
<dbReference type="SUPFAM" id="SSF52540">
    <property type="entry name" value="P-loop containing nucleoside triphosphate hydrolases"/>
    <property type="match status" value="2"/>
</dbReference>
<keyword evidence="6" id="KW-1185">Reference proteome</keyword>
<dbReference type="PANTHER" id="PTHR23073">
    <property type="entry name" value="26S PROTEASOME REGULATORY SUBUNIT"/>
    <property type="match status" value="1"/>
</dbReference>
<evidence type="ECO:0000313" key="6">
    <source>
        <dbReference type="Proteomes" id="UP000649345"/>
    </source>
</evidence>
<dbReference type="InterPro" id="IPR050221">
    <property type="entry name" value="26S_Proteasome_ATPase"/>
</dbReference>
<gene>
    <name evidence="5" type="ORF">H8S44_05390</name>
</gene>
<evidence type="ECO:0000256" key="3">
    <source>
        <dbReference type="ARBA" id="ARBA00022840"/>
    </source>
</evidence>
<dbReference type="InterPro" id="IPR003959">
    <property type="entry name" value="ATPase_AAA_core"/>
</dbReference>
<sequence>MNTTKTELFQNEQEYYRALTVWVRNLTAAYGEARTKAAGEEGRLLRRNGGLIVSREELLSLLKPEEEAFEAGELLEEFRQIRDRGQKTIREGELIVMEYLFRVLELTEFETYLAVVALACELDHELALAVGYLNEQTGIRVPTLNLCLRMYTGDEAERLRLLQRCLRDWENLGLIFGDLQEVSLGAERAVPDGFQELALKLDYRIVSYLENYEQEDAALGGILQREPEGEQQKPLIQERLTEGLEALYDHGARSFYLRGEPGSGRKLQAGALCRRKRLPILFVDSRKLPLEEEALKRTLRRIMREALLQGGAALCICDLEEDTGEEKVDLGRTEQILEGLRTWKGVLIFTGTAEWNRRIRSGRVIRKVTIPESTTEERILLWKHFLGKELWPEGLNLEYLADKYRLAPGQIRESVQEYEDRLLMEGSIPKEQYLLEACRSQLEHRLGKDAVRIPVHYRWEDLVLPESQKKLLKDACDQVKLHHQIYHRWGFEEKLAYGRGVSMIFYGPPGTGKTMGAQVIAGELAMELYKVDMSGILSKYVGESEKKLGNIFEQARKSQSILFFDEADVLFGKRTDQKDSNDKYANAGTAYLLQKIEEYEGIIILATNFLQNFDNAFLRRFKFIIEFPFTDVPRRKEIWERVFPADTPREELDYEYLAREFQFSGSQIKNVAVAAAFLAAGEGVPVHMRHVLTGVKREMAKTGKTLLAGDFGGYYYLMEEV</sequence>
<evidence type="ECO:0000313" key="5">
    <source>
        <dbReference type="EMBL" id="MBC5659203.1"/>
    </source>
</evidence>
<dbReference type="InterPro" id="IPR054472">
    <property type="entry name" value="WHD"/>
</dbReference>
<comment type="caution">
    <text evidence="5">The sequence shown here is derived from an EMBL/GenBank/DDBJ whole genome shotgun (WGS) entry which is preliminary data.</text>
</comment>
<comment type="similarity">
    <text evidence="1">Belongs to the AAA ATPase family.</text>
</comment>